<dbReference type="Pfam" id="PF14516">
    <property type="entry name" value="AAA_35"/>
    <property type="match status" value="1"/>
</dbReference>
<dbReference type="Gene3D" id="3.40.50.300">
    <property type="entry name" value="P-loop containing nucleotide triphosphate hydrolases"/>
    <property type="match status" value="1"/>
</dbReference>
<gene>
    <name evidence="4" type="ORF">MNBD_CHLOROFLEXI01-501</name>
</gene>
<dbReference type="InterPro" id="IPR028081">
    <property type="entry name" value="Leu-bd"/>
</dbReference>
<evidence type="ECO:0000256" key="2">
    <source>
        <dbReference type="SAM" id="Phobius"/>
    </source>
</evidence>
<evidence type="ECO:0000256" key="1">
    <source>
        <dbReference type="ARBA" id="ARBA00022729"/>
    </source>
</evidence>
<dbReference type="InterPro" id="IPR028082">
    <property type="entry name" value="Peripla_BP_I"/>
</dbReference>
<dbReference type="PANTHER" id="PTHR30483:SF6">
    <property type="entry name" value="PERIPLASMIC BINDING PROTEIN OF ABC TRANSPORTER FOR NATURAL AMINO ACIDS"/>
    <property type="match status" value="1"/>
</dbReference>
<dbReference type="Pfam" id="PF13414">
    <property type="entry name" value="TPR_11"/>
    <property type="match status" value="1"/>
</dbReference>
<dbReference type="InterPro" id="IPR051010">
    <property type="entry name" value="BCAA_transport"/>
</dbReference>
<keyword evidence="2" id="KW-0812">Transmembrane</keyword>
<dbReference type="InterPro" id="IPR019734">
    <property type="entry name" value="TPR_rpt"/>
</dbReference>
<dbReference type="PROSITE" id="PS50005">
    <property type="entry name" value="TPR"/>
    <property type="match status" value="1"/>
</dbReference>
<dbReference type="Gene3D" id="3.40.50.2300">
    <property type="match status" value="2"/>
</dbReference>
<feature type="domain" description="Leucine-binding protein" evidence="3">
    <location>
        <begin position="746"/>
        <end position="1062"/>
    </location>
</feature>
<keyword evidence="2" id="KW-0472">Membrane</keyword>
<dbReference type="SUPFAM" id="SSF48452">
    <property type="entry name" value="TPR-like"/>
    <property type="match status" value="1"/>
</dbReference>
<feature type="transmembrane region" description="Helical" evidence="2">
    <location>
        <begin position="363"/>
        <end position="386"/>
    </location>
</feature>
<keyword evidence="1" id="KW-0732">Signal</keyword>
<dbReference type="InterPro" id="IPR027417">
    <property type="entry name" value="P-loop_NTPase"/>
</dbReference>
<organism evidence="4">
    <name type="scientific">hydrothermal vent metagenome</name>
    <dbReference type="NCBI Taxonomy" id="652676"/>
    <lineage>
        <taxon>unclassified sequences</taxon>
        <taxon>metagenomes</taxon>
        <taxon>ecological metagenomes</taxon>
    </lineage>
</organism>
<accession>A0A3B0UY70</accession>
<proteinExistence type="predicted"/>
<dbReference type="AlphaFoldDB" id="A0A3B0UY70"/>
<sequence length="1105" mass="120638">MTTLPPRRTPYFVAGGTLGPHIPSYVTRPTDDELFERVLAGELCYVLTPRQMGKSSLVARTMVRLREAQIGAVAVDLQDSGGLDEETFYLNILDELRRAFQLDLAVEEWWDANGRLGASLRFRRFFTDHLLPQVNGRVVIFIDEIDTMLTMPFRDNFFAAIRLLFNDRSGDPELERLTFVLLGVASPSELIADSSRTPFNIGKKINLREFEPADAEPLLKGLQKAHPAQAKAILERIFYWTSGHPYLTQQLCLLINQTPDHDWHDAKIDALVRQTFLSDEARNEDNIKLIQSRISGSDNKRRLLNLYKQVYRGQTVKENKASVAQNQLLLSGLVSLADGRLQVRNQIYRNVFDRDWIRRETEINWGVVIGAMGGIIALLAILALLYNSVLLPNQQRNFELNFLQATSPEERAEALAGLASIRPLPLIGDAAPYEKSMRDLFFGIESWEQQKAIYDYDQFKDSPQKYVRMVKLAYILMVDADNSGQTTPMLLHLADNLNQLEFDGASALIQEINQWTSGRVFAENSEYENALEAYNNAIAINPNNQATLFERARIFTELGNASSDQIASADNYRLALADLDRVVSFILLQPEPEAGESLPTSTVTLTPTNTSEPTNTVMPTAVAPLPAAPTLELTTMSTPNATDTTPLDTTIMPIQPPPPTPTPRPLPPQFNTRSQWLNLIREFLQSEPILASVSLDTESSESIYPNLFSSSLIETPLPTAIAVGSGDELTCDDAIGCVEIAPGDAIRVASALVITGPNESLGLDSQYGIEIAIADRGEINGHAIELQAEDDGCSAEGGQTAGQKIASDPSIVGIIGTSCSGAGIPMSQIVCEAGIAMISPSSTAPILTDPETRQPCYFRTVPNDKIQGRAMAEFVFNELGLTKAAVVHDGDSYTEDLASVFRDSFIELGGDVVAFEAEASDATNVEPLLTTVAAAGPEIIYYPVFIPLGSLITKTANEIDGLEGVILAATDGVLSPDFIDASGDAAEGMYVSGSNWDFGNDIYTTFLKTYQTEYGTEPTAPFHAHAFDATNMLLDAIEAVAQVGNDGSMLIGRQALIDQIASTSGMVGITGTLSCDGNGDCADIQIVINIVEDSSFKAIWNYADE</sequence>
<dbReference type="SUPFAM" id="SSF53822">
    <property type="entry name" value="Periplasmic binding protein-like I"/>
    <property type="match status" value="1"/>
</dbReference>
<reference evidence="4" key="1">
    <citation type="submission" date="2018-06" db="EMBL/GenBank/DDBJ databases">
        <authorList>
            <person name="Zhirakovskaya E."/>
        </authorList>
    </citation>
    <scope>NUCLEOTIDE SEQUENCE</scope>
</reference>
<dbReference type="Pfam" id="PF13458">
    <property type="entry name" value="Peripla_BP_6"/>
    <property type="match status" value="1"/>
</dbReference>
<dbReference type="CDD" id="cd06342">
    <property type="entry name" value="PBP1_ABC_LIVBP-like"/>
    <property type="match status" value="1"/>
</dbReference>
<name>A0A3B0UY70_9ZZZZ</name>
<evidence type="ECO:0000259" key="3">
    <source>
        <dbReference type="Pfam" id="PF13458"/>
    </source>
</evidence>
<dbReference type="SUPFAM" id="SSF52540">
    <property type="entry name" value="P-loop containing nucleoside triphosphate hydrolases"/>
    <property type="match status" value="1"/>
</dbReference>
<dbReference type="InterPro" id="IPR011990">
    <property type="entry name" value="TPR-like_helical_dom_sf"/>
</dbReference>
<dbReference type="PANTHER" id="PTHR30483">
    <property type="entry name" value="LEUCINE-SPECIFIC-BINDING PROTEIN"/>
    <property type="match status" value="1"/>
</dbReference>
<keyword evidence="2" id="KW-1133">Transmembrane helix</keyword>
<dbReference type="EMBL" id="UOEU01000417">
    <property type="protein sequence ID" value="VAW33073.1"/>
    <property type="molecule type" value="Genomic_DNA"/>
</dbReference>
<protein>
    <submittedName>
        <fullName evidence="4">High-affnity carbon uptake protein Hat/HatR</fullName>
    </submittedName>
</protein>
<dbReference type="Gene3D" id="1.25.40.10">
    <property type="entry name" value="Tetratricopeptide repeat domain"/>
    <property type="match status" value="1"/>
</dbReference>
<evidence type="ECO:0000313" key="4">
    <source>
        <dbReference type="EMBL" id="VAW33073.1"/>
    </source>
</evidence>